<accession>A0A645C7Q0</accession>
<dbReference type="AlphaFoldDB" id="A0A645C7Q0"/>
<organism evidence="1">
    <name type="scientific">bioreactor metagenome</name>
    <dbReference type="NCBI Taxonomy" id="1076179"/>
    <lineage>
        <taxon>unclassified sequences</taxon>
        <taxon>metagenomes</taxon>
        <taxon>ecological metagenomes</taxon>
    </lineage>
</organism>
<protein>
    <submittedName>
        <fullName evidence="1">Uncharacterized protein</fullName>
    </submittedName>
</protein>
<name>A0A645C7Q0_9ZZZZ</name>
<sequence length="119" mass="13491">MLTHTMVNALLHGRDSEYRIAGEACCCLSLPGLALFHAGERRMFLPPERCDAGCCFSISGGGDWTVYGFALGAAKIFETCISVIAGVVERFVRFRKFWDREIRRRLGRRDARKIFCLRL</sequence>
<evidence type="ECO:0000313" key="1">
    <source>
        <dbReference type="EMBL" id="MPM73227.1"/>
    </source>
</evidence>
<reference evidence="1" key="1">
    <citation type="submission" date="2019-08" db="EMBL/GenBank/DDBJ databases">
        <authorList>
            <person name="Kucharzyk K."/>
            <person name="Murdoch R.W."/>
            <person name="Higgins S."/>
            <person name="Loffler F."/>
        </authorList>
    </citation>
    <scope>NUCLEOTIDE SEQUENCE</scope>
</reference>
<gene>
    <name evidence="1" type="ORF">SDC9_120203</name>
</gene>
<dbReference type="EMBL" id="VSSQ01025224">
    <property type="protein sequence ID" value="MPM73227.1"/>
    <property type="molecule type" value="Genomic_DNA"/>
</dbReference>
<proteinExistence type="predicted"/>
<comment type="caution">
    <text evidence="1">The sequence shown here is derived from an EMBL/GenBank/DDBJ whole genome shotgun (WGS) entry which is preliminary data.</text>
</comment>